<accession>C6X9A5</accession>
<feature type="domain" description="SHSP" evidence="3">
    <location>
        <begin position="30"/>
        <end position="141"/>
    </location>
</feature>
<sequence>MANLTRFDPFTVNALDPFDDVFKGFFRPVSAERSAVLKIDVQEHDDHYTVHADLPGVKKEDIHVTIDGNRVAISAESRREQDVKEGGRLLRSERHYGKLSRSFELANELDDSRAEAQYRDGVLQLTLPKKAATSARKLTIN</sequence>
<dbReference type="InterPro" id="IPR008978">
    <property type="entry name" value="HSP20-like_chaperone"/>
</dbReference>
<dbReference type="HOGENOM" id="CLU_046737_8_5_4"/>
<dbReference type="RefSeq" id="WP_013441304.1">
    <property type="nucleotide sequence ID" value="NC_012969.1"/>
</dbReference>
<gene>
    <name evidence="4" type="ordered locus">Msip34_0477</name>
</gene>
<evidence type="ECO:0000313" key="5">
    <source>
        <dbReference type="Proteomes" id="UP000002743"/>
    </source>
</evidence>
<organism evidence="4 5">
    <name type="scientific">Methylovorus glucosotrophus (strain SIP3-4)</name>
    <dbReference type="NCBI Taxonomy" id="582744"/>
    <lineage>
        <taxon>Bacteria</taxon>
        <taxon>Pseudomonadati</taxon>
        <taxon>Pseudomonadota</taxon>
        <taxon>Betaproteobacteria</taxon>
        <taxon>Nitrosomonadales</taxon>
        <taxon>Methylophilaceae</taxon>
        <taxon>Methylovorus</taxon>
    </lineage>
</organism>
<keyword evidence="4" id="KW-0346">Stress response</keyword>
<dbReference type="InterPro" id="IPR031107">
    <property type="entry name" value="Small_HSP"/>
</dbReference>
<dbReference type="InterPro" id="IPR002068">
    <property type="entry name" value="A-crystallin/Hsp20_dom"/>
</dbReference>
<dbReference type="Pfam" id="PF00011">
    <property type="entry name" value="HSP20"/>
    <property type="match status" value="1"/>
</dbReference>
<evidence type="ECO:0000256" key="1">
    <source>
        <dbReference type="PROSITE-ProRule" id="PRU00285"/>
    </source>
</evidence>
<evidence type="ECO:0000259" key="3">
    <source>
        <dbReference type="PROSITE" id="PS01031"/>
    </source>
</evidence>
<keyword evidence="5" id="KW-1185">Reference proteome</keyword>
<reference evidence="5" key="1">
    <citation type="submission" date="2009-07" db="EMBL/GenBank/DDBJ databases">
        <title>Complete sequence of chromosome of Methylovorus sp. SIP3-4.</title>
        <authorList>
            <person name="Lucas S."/>
            <person name="Copeland A."/>
            <person name="Lapidus A."/>
            <person name="Glavina del Rio T."/>
            <person name="Tice H."/>
            <person name="Bruce D."/>
            <person name="Goodwin L."/>
            <person name="Pitluck S."/>
            <person name="Clum A."/>
            <person name="Larimer F."/>
            <person name="Land M."/>
            <person name="Hauser L."/>
            <person name="Kyrpides N."/>
            <person name="Mikhailova N."/>
            <person name="Kayluzhnaya M."/>
            <person name="Chistoserdova L."/>
        </authorList>
    </citation>
    <scope>NUCLEOTIDE SEQUENCE [LARGE SCALE GENOMIC DNA]</scope>
    <source>
        <strain evidence="5">SIP3-4</strain>
    </source>
</reference>
<dbReference type="eggNOG" id="COG0071">
    <property type="taxonomic scope" value="Bacteria"/>
</dbReference>
<name>C6X9A5_METGS</name>
<protein>
    <submittedName>
        <fullName evidence="4">Heat shock protein Hsp20</fullName>
    </submittedName>
</protein>
<evidence type="ECO:0000313" key="4">
    <source>
        <dbReference type="EMBL" id="ACT49725.1"/>
    </source>
</evidence>
<dbReference type="AlphaFoldDB" id="C6X9A5"/>
<dbReference type="KEGG" id="mei:Msip34_0477"/>
<dbReference type="EMBL" id="CP001674">
    <property type="protein sequence ID" value="ACT49725.1"/>
    <property type="molecule type" value="Genomic_DNA"/>
</dbReference>
<evidence type="ECO:0000256" key="2">
    <source>
        <dbReference type="RuleBase" id="RU003616"/>
    </source>
</evidence>
<dbReference type="STRING" id="582744.Msip34_0477"/>
<dbReference type="CDD" id="cd06464">
    <property type="entry name" value="ACD_sHsps-like"/>
    <property type="match status" value="1"/>
</dbReference>
<comment type="similarity">
    <text evidence="1 2">Belongs to the small heat shock protein (HSP20) family.</text>
</comment>
<dbReference type="OrthoDB" id="9808910at2"/>
<proteinExistence type="inferred from homology"/>
<dbReference type="PROSITE" id="PS01031">
    <property type="entry name" value="SHSP"/>
    <property type="match status" value="1"/>
</dbReference>
<dbReference type="PANTHER" id="PTHR11527">
    <property type="entry name" value="HEAT-SHOCK PROTEIN 20 FAMILY MEMBER"/>
    <property type="match status" value="1"/>
</dbReference>
<dbReference type="Gene3D" id="2.60.40.790">
    <property type="match status" value="1"/>
</dbReference>
<dbReference type="SUPFAM" id="SSF49764">
    <property type="entry name" value="HSP20-like chaperones"/>
    <property type="match status" value="1"/>
</dbReference>
<dbReference type="Proteomes" id="UP000002743">
    <property type="component" value="Chromosome"/>
</dbReference>
<reference evidence="4 5" key="2">
    <citation type="journal article" date="2011" name="J. Bacteriol.">
        <title>Genomes of three methylotrophs from a single niche uncover genetic and metabolic divergence of Methylophilaceae.</title>
        <authorList>
            <person name="Lapidus A."/>
            <person name="Clum A."/>
            <person name="Labutti K."/>
            <person name="Kaluzhnaya M.G."/>
            <person name="Lim S."/>
            <person name="Beck D.A."/>
            <person name="Glavina Del Rio T."/>
            <person name="Nolan M."/>
            <person name="Mavromatis K."/>
            <person name="Huntemann M."/>
            <person name="Lucas S."/>
            <person name="Lidstrom M.E."/>
            <person name="Ivanova N."/>
            <person name="Chistoserdova L."/>
        </authorList>
    </citation>
    <scope>NUCLEOTIDE SEQUENCE [LARGE SCALE GENOMIC DNA]</scope>
    <source>
        <strain evidence="4 5">SIP3-4</strain>
    </source>
</reference>